<proteinExistence type="predicted"/>
<feature type="domain" description="Cyclic nucleotide-binding" evidence="1">
    <location>
        <begin position="14"/>
        <end position="114"/>
    </location>
</feature>
<dbReference type="InterPro" id="IPR018490">
    <property type="entry name" value="cNMP-bd_dom_sf"/>
</dbReference>
<evidence type="ECO:0000313" key="2">
    <source>
        <dbReference type="EMBL" id="RWY46213.1"/>
    </source>
</evidence>
<dbReference type="EMBL" id="SBIW01000030">
    <property type="protein sequence ID" value="RWY46213.1"/>
    <property type="molecule type" value="Genomic_DNA"/>
</dbReference>
<protein>
    <submittedName>
        <fullName evidence="2">Crp/Fnr family transcriptional regulator</fullName>
    </submittedName>
</protein>
<dbReference type="Gene3D" id="2.60.120.10">
    <property type="entry name" value="Jelly Rolls"/>
    <property type="match status" value="1"/>
</dbReference>
<sequence length="188" mass="21809">MLGLLKRYIAHNISIDSEKLEVITSKFKNLTFKRNTTLHRQGELCDKLYFINSGCARVLYLSEQGAERTRYFAFEGMVVTSLASFISGEASFEFVEILDDAELLVISRKDFFELTESVTEWKDFYCKLLEHAYINSNRLIERLVTLTAKERYEQLLSQNPRVVQQISNKIVASYLDISPETLSRIKSR</sequence>
<accession>A0A3S3V5R6</accession>
<comment type="caution">
    <text evidence="2">The sequence shown here is derived from an EMBL/GenBank/DDBJ whole genome shotgun (WGS) entry which is preliminary data.</text>
</comment>
<keyword evidence="3" id="KW-1185">Reference proteome</keyword>
<dbReference type="Pfam" id="PF00027">
    <property type="entry name" value="cNMP_binding"/>
    <property type="match status" value="1"/>
</dbReference>
<name>A0A3S3V5R6_9SPHI</name>
<dbReference type="AlphaFoldDB" id="A0A3S3V5R6"/>
<dbReference type="CDD" id="cd00038">
    <property type="entry name" value="CAP_ED"/>
    <property type="match status" value="1"/>
</dbReference>
<dbReference type="RefSeq" id="WP_128536328.1">
    <property type="nucleotide sequence ID" value="NZ_SBIW01000030.1"/>
</dbReference>
<evidence type="ECO:0000259" key="1">
    <source>
        <dbReference type="PROSITE" id="PS50042"/>
    </source>
</evidence>
<gene>
    <name evidence="2" type="ORF">EPL05_22965</name>
</gene>
<organism evidence="2 3">
    <name type="scientific">Mucilaginibacter gilvus</name>
    <dbReference type="NCBI Taxonomy" id="2305909"/>
    <lineage>
        <taxon>Bacteria</taxon>
        <taxon>Pseudomonadati</taxon>
        <taxon>Bacteroidota</taxon>
        <taxon>Sphingobacteriia</taxon>
        <taxon>Sphingobacteriales</taxon>
        <taxon>Sphingobacteriaceae</taxon>
        <taxon>Mucilaginibacter</taxon>
    </lineage>
</organism>
<evidence type="ECO:0000313" key="3">
    <source>
        <dbReference type="Proteomes" id="UP000286701"/>
    </source>
</evidence>
<reference evidence="2 3" key="1">
    <citation type="submission" date="2019-01" db="EMBL/GenBank/DDBJ databases">
        <title>Mucilaginibacter antarcticum sp. nov., isolated from antarctic soil.</title>
        <authorList>
            <person name="Yan Y.-Q."/>
            <person name="Du Z.-J."/>
        </authorList>
    </citation>
    <scope>NUCLEOTIDE SEQUENCE [LARGE SCALE GENOMIC DNA]</scope>
    <source>
        <strain evidence="2 3">F01003</strain>
    </source>
</reference>
<dbReference type="Proteomes" id="UP000286701">
    <property type="component" value="Unassembled WGS sequence"/>
</dbReference>
<dbReference type="SUPFAM" id="SSF51206">
    <property type="entry name" value="cAMP-binding domain-like"/>
    <property type="match status" value="1"/>
</dbReference>
<dbReference type="PROSITE" id="PS50042">
    <property type="entry name" value="CNMP_BINDING_3"/>
    <property type="match status" value="1"/>
</dbReference>
<dbReference type="InterPro" id="IPR014710">
    <property type="entry name" value="RmlC-like_jellyroll"/>
</dbReference>
<dbReference type="OrthoDB" id="1092431at2"/>
<dbReference type="InterPro" id="IPR000595">
    <property type="entry name" value="cNMP-bd_dom"/>
</dbReference>